<evidence type="ECO:0000313" key="1">
    <source>
        <dbReference type="EMBL" id="KAG7312547.1"/>
    </source>
</evidence>
<sequence length="193" mass="20193">MAAKMMMDWAGARACDRASAGAVLRALAALAACPRTARTLLRGHGLLAWLRARAREPAPRAAELLLLLRALLRGARLEALRAARGAGLLAGGAPREDVALQRALLAAALAARAAAEPAQLLAVARLACPRALKALSRRQMAQLVAACSPPPPPPAARLLARALAAPALLRSSLLRDLDPHCAELKALLETYLQ</sequence>
<organism evidence="1 2">
    <name type="scientific">Plutella xylostella</name>
    <name type="common">Diamondback moth</name>
    <name type="synonym">Plutella maculipennis</name>
    <dbReference type="NCBI Taxonomy" id="51655"/>
    <lineage>
        <taxon>Eukaryota</taxon>
        <taxon>Metazoa</taxon>
        <taxon>Ecdysozoa</taxon>
        <taxon>Arthropoda</taxon>
        <taxon>Hexapoda</taxon>
        <taxon>Insecta</taxon>
        <taxon>Pterygota</taxon>
        <taxon>Neoptera</taxon>
        <taxon>Endopterygota</taxon>
        <taxon>Lepidoptera</taxon>
        <taxon>Glossata</taxon>
        <taxon>Ditrysia</taxon>
        <taxon>Yponomeutoidea</taxon>
        <taxon>Plutellidae</taxon>
        <taxon>Plutella</taxon>
    </lineage>
</organism>
<reference evidence="1 2" key="1">
    <citation type="submission" date="2021-06" db="EMBL/GenBank/DDBJ databases">
        <title>A haploid diamondback moth (Plutella xylostella L.) genome assembly resolves 31 chromosomes and identifies a diamide resistance mutation.</title>
        <authorList>
            <person name="Ward C.M."/>
            <person name="Perry K.D."/>
            <person name="Baker G."/>
            <person name="Powis K."/>
            <person name="Heckel D.G."/>
            <person name="Baxter S.W."/>
        </authorList>
    </citation>
    <scope>NUCLEOTIDE SEQUENCE [LARGE SCALE GENOMIC DNA]</scope>
    <source>
        <strain evidence="1 2">LV</strain>
        <tissue evidence="1">Single pupa</tissue>
    </source>
</reference>
<dbReference type="EMBL" id="JAHIBW010000003">
    <property type="protein sequence ID" value="KAG7312547.1"/>
    <property type="molecule type" value="Genomic_DNA"/>
</dbReference>
<name>A0ABQ7R5G4_PLUXY</name>
<accession>A0ABQ7R5G4</accession>
<proteinExistence type="predicted"/>
<gene>
    <name evidence="1" type="ORF">JYU34_002076</name>
</gene>
<dbReference type="Proteomes" id="UP000823941">
    <property type="component" value="Chromosome 3"/>
</dbReference>
<comment type="caution">
    <text evidence="1">The sequence shown here is derived from an EMBL/GenBank/DDBJ whole genome shotgun (WGS) entry which is preliminary data.</text>
</comment>
<keyword evidence="2" id="KW-1185">Reference proteome</keyword>
<evidence type="ECO:0000313" key="2">
    <source>
        <dbReference type="Proteomes" id="UP000823941"/>
    </source>
</evidence>
<protein>
    <submittedName>
        <fullName evidence="1">Uncharacterized protein</fullName>
    </submittedName>
</protein>